<evidence type="ECO:0000313" key="2">
    <source>
        <dbReference type="Proteomes" id="UP000887572"/>
    </source>
</evidence>
<keyword evidence="2" id="KW-1185">Reference proteome</keyword>
<reference evidence="3" key="1">
    <citation type="submission" date="2022-11" db="UniProtKB">
        <authorList>
            <consortium name="WormBaseParasite"/>
        </authorList>
    </citation>
    <scope>IDENTIFICATION</scope>
</reference>
<feature type="signal peptide" evidence="1">
    <location>
        <begin position="1"/>
        <end position="23"/>
    </location>
</feature>
<name>A0A914GRB4_GLORO</name>
<evidence type="ECO:0000313" key="3">
    <source>
        <dbReference type="WBParaSite" id="Gr19_v10_g10026.t1"/>
    </source>
</evidence>
<accession>A0A914GRB4</accession>
<feature type="chain" id="PRO_5036733347" evidence="1">
    <location>
        <begin position="24"/>
        <end position="248"/>
    </location>
</feature>
<protein>
    <submittedName>
        <fullName evidence="3">Uncharacterized protein</fullName>
    </submittedName>
</protein>
<dbReference type="AlphaFoldDB" id="A0A914GRB4"/>
<dbReference type="Proteomes" id="UP000887572">
    <property type="component" value="Unplaced"/>
</dbReference>
<proteinExistence type="predicted"/>
<keyword evidence="1" id="KW-0732">Signal</keyword>
<evidence type="ECO:0000256" key="1">
    <source>
        <dbReference type="SAM" id="SignalP"/>
    </source>
</evidence>
<dbReference type="WBParaSite" id="Gr19_v10_g10026.t1">
    <property type="protein sequence ID" value="Gr19_v10_g10026.t1"/>
    <property type="gene ID" value="Gr19_v10_g10026"/>
</dbReference>
<sequence>MTLALPTLLLFTFVGLFLGMSDGAVTCGHDGVCRDTRTSPSDGSTVCSNCKSCTFKNCCNKVFTSELTKCPIPGWRAKGYKGTLPVDITTPKKRDDGCSKTNRCPDGSKCVAYKKDSDKGFCWRAPGLLEKTLIALAAPKIKVEPNEEQFDGRWQDESALKGIVKVEHEPHYGAVKVEEQLEDHVKEEDQHGQALNHDERVDEQQNEMLKSFRKRLTMSHILDTCGFELSVLIWNLRQTLRPFVIDNG</sequence>
<organism evidence="2 3">
    <name type="scientific">Globodera rostochiensis</name>
    <name type="common">Golden nematode worm</name>
    <name type="synonym">Heterodera rostochiensis</name>
    <dbReference type="NCBI Taxonomy" id="31243"/>
    <lineage>
        <taxon>Eukaryota</taxon>
        <taxon>Metazoa</taxon>
        <taxon>Ecdysozoa</taxon>
        <taxon>Nematoda</taxon>
        <taxon>Chromadorea</taxon>
        <taxon>Rhabditida</taxon>
        <taxon>Tylenchina</taxon>
        <taxon>Tylenchomorpha</taxon>
        <taxon>Tylenchoidea</taxon>
        <taxon>Heteroderidae</taxon>
        <taxon>Heteroderinae</taxon>
        <taxon>Globodera</taxon>
    </lineage>
</organism>